<evidence type="ECO:0000313" key="10">
    <source>
        <dbReference type="EMBL" id="CAI9616561.1"/>
    </source>
</evidence>
<evidence type="ECO:0000256" key="3">
    <source>
        <dbReference type="ARBA" id="ARBA00023239"/>
    </source>
</evidence>
<keyword evidence="1" id="KW-0540">Nuclease</keyword>
<keyword evidence="11" id="KW-1185">Reference proteome</keyword>
<evidence type="ECO:0000256" key="1">
    <source>
        <dbReference type="ARBA" id="ARBA00022722"/>
    </source>
</evidence>
<dbReference type="PANTHER" id="PTHR13522:SF3">
    <property type="entry name" value="U6 SNRNA PHOSPHODIESTERASE 1"/>
    <property type="match status" value="1"/>
</dbReference>
<gene>
    <name evidence="10" type="ORF">SPARVUS_LOCUS15405272</name>
</gene>
<feature type="non-terminal residue" evidence="10">
    <location>
        <position position="1"/>
    </location>
</feature>
<comment type="caution">
    <text evidence="10">The sequence shown here is derived from an EMBL/GenBank/DDBJ whole genome shotgun (WGS) entry which is preliminary data.</text>
</comment>
<comment type="function">
    <text evidence="9">3'-5' RNA exonuclease that trims the 3' end of oligo(U) and oligo(A) tracts of the pre-U6 small nuclear RNA (snRNA) molecule, leading to the formation of a mature U6 snRNA 3' end-terminated with a 2',3'-cyclic phosphate. Participates in the U6 snRNA 3' end processing that prevents U6 snRNA degradation. In addition also removes uridines from the 3' end of U6atac snRNA and possibly the vault RNA VTRNA1-1.</text>
</comment>
<evidence type="ECO:0000256" key="4">
    <source>
        <dbReference type="ARBA" id="ARBA00023242"/>
    </source>
</evidence>
<name>A0ABN9H9K6_9NEOB</name>
<evidence type="ECO:0000313" key="11">
    <source>
        <dbReference type="Proteomes" id="UP001162483"/>
    </source>
</evidence>
<dbReference type="Gene3D" id="3.90.1140.10">
    <property type="entry name" value="Cyclic phosphodiesterase"/>
    <property type="match status" value="1"/>
</dbReference>
<dbReference type="HAMAP" id="MF_03040">
    <property type="entry name" value="USB1"/>
    <property type="match status" value="1"/>
</dbReference>
<keyword evidence="2" id="KW-0378">Hydrolase</keyword>
<proteinExistence type="inferred from homology"/>
<evidence type="ECO:0000256" key="7">
    <source>
        <dbReference type="ARBA" id="ARBA00029543"/>
    </source>
</evidence>
<dbReference type="Pfam" id="PF09749">
    <property type="entry name" value="HVSL"/>
    <property type="match status" value="1"/>
</dbReference>
<dbReference type="PANTHER" id="PTHR13522">
    <property type="entry name" value="U6 SNRNA PHOSPHODIESTERASE 1"/>
    <property type="match status" value="1"/>
</dbReference>
<reference evidence="10" key="1">
    <citation type="submission" date="2023-05" db="EMBL/GenBank/DDBJ databases">
        <authorList>
            <person name="Stuckert A."/>
        </authorList>
    </citation>
    <scope>NUCLEOTIDE SEQUENCE</scope>
</reference>
<sequence>AGGGRCVGRFPVSLALVEYSSSGSEGEEPPGRQPCPLPVPESILNMFPDGDQYTDDTTRHGGRVRSFAHERGHWATYVYVPVRPREEFSELLDDLLSVAGRNGLHLTKMEEFHISQSQTVILRHHWIEPFIQSLRERLRLVNRFLCIANRLKVYTNQEKTRTFLGLEVTVGQQQLLDVVSEVDQSLQEFRLETFYQNPSFHVSLAWCVGDMVDLLQGTVRDHLQRVVDDFDDSEILTRFYADEIRCKAGNKVFSIPLR</sequence>
<dbReference type="EMBL" id="CATNWA010020083">
    <property type="protein sequence ID" value="CAI9616561.1"/>
    <property type="molecule type" value="Genomic_DNA"/>
</dbReference>
<dbReference type="Proteomes" id="UP001162483">
    <property type="component" value="Unassembled WGS sequence"/>
</dbReference>
<organism evidence="10 11">
    <name type="scientific">Staurois parvus</name>
    <dbReference type="NCBI Taxonomy" id="386267"/>
    <lineage>
        <taxon>Eukaryota</taxon>
        <taxon>Metazoa</taxon>
        <taxon>Chordata</taxon>
        <taxon>Craniata</taxon>
        <taxon>Vertebrata</taxon>
        <taxon>Euteleostomi</taxon>
        <taxon>Amphibia</taxon>
        <taxon>Batrachia</taxon>
        <taxon>Anura</taxon>
        <taxon>Neobatrachia</taxon>
        <taxon>Ranoidea</taxon>
        <taxon>Ranidae</taxon>
        <taxon>Staurois</taxon>
    </lineage>
</organism>
<comment type="catalytic activity">
    <reaction evidence="5">
        <text>a 3'-end uridylyl-uridine-RNA = a 3'-end 2',3'-cyclophospho-uridine-RNA + uridine</text>
        <dbReference type="Rhea" id="RHEA:46052"/>
        <dbReference type="Rhea" id="RHEA-COMP:17384"/>
        <dbReference type="Rhea" id="RHEA-COMP:17385"/>
        <dbReference type="ChEBI" id="CHEBI:16704"/>
        <dbReference type="ChEBI" id="CHEBI:85643"/>
        <dbReference type="ChEBI" id="CHEBI:85644"/>
    </reaction>
    <physiologicalReaction direction="left-to-right" evidence="5">
        <dbReference type="Rhea" id="RHEA:46053"/>
    </physiologicalReaction>
</comment>
<protein>
    <recommendedName>
        <fullName evidence="7">U6 snRNA phosphodiesterase 1</fullName>
    </recommendedName>
    <alternativeName>
        <fullName evidence="8">3'-5' RNA exonuclease USB1</fullName>
    </alternativeName>
</protein>
<accession>A0ABN9H9K6</accession>
<comment type="catalytic activity">
    <reaction evidence="6">
        <text>a 3'-end uridylyl-adenosine-RNA = a 3'-end 2',3'-cyclophospho-uridine-RNA + adenosine</text>
        <dbReference type="Rhea" id="RHEA:67896"/>
        <dbReference type="Rhea" id="RHEA-COMP:17385"/>
        <dbReference type="Rhea" id="RHEA-COMP:17386"/>
        <dbReference type="ChEBI" id="CHEBI:16335"/>
        <dbReference type="ChEBI" id="CHEBI:85644"/>
        <dbReference type="ChEBI" id="CHEBI:176518"/>
    </reaction>
    <physiologicalReaction direction="left-to-right" evidence="6">
        <dbReference type="Rhea" id="RHEA:67897"/>
    </physiologicalReaction>
</comment>
<evidence type="ECO:0000256" key="9">
    <source>
        <dbReference type="ARBA" id="ARBA00046102"/>
    </source>
</evidence>
<evidence type="ECO:0000256" key="8">
    <source>
        <dbReference type="ARBA" id="ARBA00030030"/>
    </source>
</evidence>
<keyword evidence="4" id="KW-0539">Nucleus</keyword>
<keyword evidence="3" id="KW-0456">Lyase</keyword>
<evidence type="ECO:0000256" key="2">
    <source>
        <dbReference type="ARBA" id="ARBA00022801"/>
    </source>
</evidence>
<dbReference type="InterPro" id="IPR027521">
    <property type="entry name" value="Usb1"/>
</dbReference>
<evidence type="ECO:0000256" key="5">
    <source>
        <dbReference type="ARBA" id="ARBA00029300"/>
    </source>
</evidence>
<evidence type="ECO:0000256" key="6">
    <source>
        <dbReference type="ARBA" id="ARBA00029305"/>
    </source>
</evidence>